<dbReference type="InterPro" id="IPR058980">
    <property type="entry name" value="Glyco_transf_N"/>
</dbReference>
<dbReference type="PANTHER" id="PTHR48044:SF29">
    <property type="entry name" value="GLYCOSYLTRANSFERASE"/>
    <property type="match status" value="1"/>
</dbReference>
<evidence type="ECO:0000313" key="7">
    <source>
        <dbReference type="Proteomes" id="UP001420932"/>
    </source>
</evidence>
<name>A0AAP0E3X6_9MAGN</name>
<dbReference type="GO" id="GO:0008194">
    <property type="term" value="F:UDP-glycosyltransferase activity"/>
    <property type="evidence" value="ECO:0007669"/>
    <property type="project" value="InterPro"/>
</dbReference>
<dbReference type="Pfam" id="PF26168">
    <property type="entry name" value="Glyco_transf_N"/>
    <property type="match status" value="1"/>
</dbReference>
<accession>A0AAP0E3X6</accession>
<evidence type="ECO:0000313" key="6">
    <source>
        <dbReference type="EMBL" id="KAK9084558.1"/>
    </source>
</evidence>
<proteinExistence type="inferred from homology"/>
<protein>
    <recommendedName>
        <fullName evidence="4">Glycosyltransferase</fullName>
        <ecNumber evidence="4">2.4.1.-</ecNumber>
    </recommendedName>
</protein>
<dbReference type="InterPro" id="IPR002213">
    <property type="entry name" value="UDP_glucos_trans"/>
</dbReference>
<evidence type="ECO:0000256" key="2">
    <source>
        <dbReference type="ARBA" id="ARBA00022679"/>
    </source>
</evidence>
<comment type="similarity">
    <text evidence="1 3">Belongs to the UDP-glycosyltransferase family.</text>
</comment>
<gene>
    <name evidence="6" type="ORF">Syun_031574</name>
</gene>
<dbReference type="EMBL" id="JBBNAF010000014">
    <property type="protein sequence ID" value="KAK9084558.1"/>
    <property type="molecule type" value="Genomic_DNA"/>
</dbReference>
<reference evidence="6 7" key="1">
    <citation type="submission" date="2024-01" db="EMBL/GenBank/DDBJ databases">
        <title>Genome assemblies of Stephania.</title>
        <authorList>
            <person name="Yang L."/>
        </authorList>
    </citation>
    <scope>NUCLEOTIDE SEQUENCE [LARGE SCALE GENOMIC DNA]</scope>
    <source>
        <strain evidence="6">YNDBR</strain>
        <tissue evidence="6">Leaf</tissue>
    </source>
</reference>
<evidence type="ECO:0000256" key="1">
    <source>
        <dbReference type="ARBA" id="ARBA00009995"/>
    </source>
</evidence>
<dbReference type="SUPFAM" id="SSF53756">
    <property type="entry name" value="UDP-Glycosyltransferase/glycogen phosphorylase"/>
    <property type="match status" value="1"/>
</dbReference>
<keyword evidence="7" id="KW-1185">Reference proteome</keyword>
<dbReference type="Pfam" id="PF00201">
    <property type="entry name" value="UDPGT"/>
    <property type="match status" value="1"/>
</dbReference>
<organism evidence="6 7">
    <name type="scientific">Stephania yunnanensis</name>
    <dbReference type="NCBI Taxonomy" id="152371"/>
    <lineage>
        <taxon>Eukaryota</taxon>
        <taxon>Viridiplantae</taxon>
        <taxon>Streptophyta</taxon>
        <taxon>Embryophyta</taxon>
        <taxon>Tracheophyta</taxon>
        <taxon>Spermatophyta</taxon>
        <taxon>Magnoliopsida</taxon>
        <taxon>Ranunculales</taxon>
        <taxon>Menispermaceae</taxon>
        <taxon>Menispermoideae</taxon>
        <taxon>Cissampelideae</taxon>
        <taxon>Stephania</taxon>
    </lineage>
</organism>
<keyword evidence="3" id="KW-0328">Glycosyltransferase</keyword>
<dbReference type="PANTHER" id="PTHR48044">
    <property type="entry name" value="GLYCOSYLTRANSFERASE"/>
    <property type="match status" value="1"/>
</dbReference>
<dbReference type="InterPro" id="IPR035595">
    <property type="entry name" value="UDP_glycos_trans_CS"/>
</dbReference>
<dbReference type="PROSITE" id="PS00375">
    <property type="entry name" value="UDPGT"/>
    <property type="match status" value="1"/>
</dbReference>
<sequence>MDVKDHHLLRVLMFPWLAHGHIFPFLELAKELHKRNFYIYFCSTPINLSFINEHLNDNEFPSIQLVELHLPSLPNLPPSKHTTKSLPPHLMPTLKAAFDMAEQSFSQILTTLHPDVLIYDFLQPWASTIASVLNIPAIHFLTTGAFTAGYMYQLCKKNGPNAGLPILPILLEEHEDEKAFQKLSSTSHGLSDKERFLRSIDQSMNLFLINTFGEIEEKYINSLSLITGKTVIPVGPLVHEPPTDDKHTSSFINWLDKKDKSSTVLVSCGSESYLSREEIEEMAYGLELSEVNFIWVIRFPDQGEQISLSEVLPKEFMGRIGERGMVVEGWAPQVDILKHSSIGGFVSHCGWSSVMEGLKLGVPIIAMPMQLDQPLNAKLVVEMGVGLEVNRNSSGSRKFAREEVANVIREVIMGNEGENHVKQKATKISEKMREQGDEDIDDLVEMLLHLSGKIKA</sequence>
<dbReference type="AlphaFoldDB" id="A0AAP0E3X6"/>
<dbReference type="Gene3D" id="3.40.50.2000">
    <property type="entry name" value="Glycogen Phosphorylase B"/>
    <property type="match status" value="2"/>
</dbReference>
<evidence type="ECO:0000256" key="3">
    <source>
        <dbReference type="RuleBase" id="RU003718"/>
    </source>
</evidence>
<evidence type="ECO:0000259" key="5">
    <source>
        <dbReference type="Pfam" id="PF26168"/>
    </source>
</evidence>
<evidence type="ECO:0000256" key="4">
    <source>
        <dbReference type="RuleBase" id="RU362057"/>
    </source>
</evidence>
<feature type="domain" description="Glycosyltransferase N-terminal" evidence="5">
    <location>
        <begin position="11"/>
        <end position="237"/>
    </location>
</feature>
<dbReference type="Proteomes" id="UP001420932">
    <property type="component" value="Unassembled WGS sequence"/>
</dbReference>
<dbReference type="FunFam" id="3.40.50.2000:FF:000060">
    <property type="entry name" value="Glycosyltransferase"/>
    <property type="match status" value="1"/>
</dbReference>
<comment type="caution">
    <text evidence="6">The sequence shown here is derived from an EMBL/GenBank/DDBJ whole genome shotgun (WGS) entry which is preliminary data.</text>
</comment>
<dbReference type="EC" id="2.4.1.-" evidence="4"/>
<keyword evidence="2 3" id="KW-0808">Transferase</keyword>
<dbReference type="GO" id="GO:1901137">
    <property type="term" value="P:carbohydrate derivative biosynthetic process"/>
    <property type="evidence" value="ECO:0007669"/>
    <property type="project" value="UniProtKB-ARBA"/>
</dbReference>
<dbReference type="CDD" id="cd03784">
    <property type="entry name" value="GT1_Gtf-like"/>
    <property type="match status" value="1"/>
</dbReference>